<dbReference type="RefSeq" id="WP_192600258.1">
    <property type="nucleotide sequence ID" value="NZ_JADBEL010000031.1"/>
</dbReference>
<evidence type="ECO:0000313" key="2">
    <source>
        <dbReference type="EMBL" id="MBE1556629.1"/>
    </source>
</evidence>
<name>A0A927MSI1_9BACL</name>
<keyword evidence="1" id="KW-0812">Transmembrane</keyword>
<accession>A0A927MSI1</accession>
<evidence type="ECO:0000256" key="1">
    <source>
        <dbReference type="SAM" id="Phobius"/>
    </source>
</evidence>
<dbReference type="EMBL" id="JADBEL010000031">
    <property type="protein sequence ID" value="MBE1556629.1"/>
    <property type="molecule type" value="Genomic_DNA"/>
</dbReference>
<protein>
    <submittedName>
        <fullName evidence="2">Uncharacterized protein</fullName>
    </submittedName>
</protein>
<sequence length="73" mass="8147">MRRWVAIFVSISVVVITIAGSLYLTIFPNKCSPIAIDGILDLRDWNFEEKSTLKLGGEWEFYPALTGSSPPTD</sequence>
<reference evidence="2" key="1">
    <citation type="submission" date="2020-10" db="EMBL/GenBank/DDBJ databases">
        <title>Genomic Encyclopedia of Type Strains, Phase IV (KMG-IV): sequencing the most valuable type-strain genomes for metagenomic binning, comparative biology and taxonomic classification.</title>
        <authorList>
            <person name="Goeker M."/>
        </authorList>
    </citation>
    <scope>NUCLEOTIDE SEQUENCE</scope>
    <source>
        <strain evidence="2">DSM 13886</strain>
    </source>
</reference>
<evidence type="ECO:0000313" key="3">
    <source>
        <dbReference type="Proteomes" id="UP000658225"/>
    </source>
</evidence>
<keyword evidence="1" id="KW-0472">Membrane</keyword>
<keyword evidence="3" id="KW-1185">Reference proteome</keyword>
<organism evidence="2 3">
    <name type="scientific">Sporosarcina limicola</name>
    <dbReference type="NCBI Taxonomy" id="34101"/>
    <lineage>
        <taxon>Bacteria</taxon>
        <taxon>Bacillati</taxon>
        <taxon>Bacillota</taxon>
        <taxon>Bacilli</taxon>
        <taxon>Bacillales</taxon>
        <taxon>Caryophanaceae</taxon>
        <taxon>Sporosarcina</taxon>
    </lineage>
</organism>
<proteinExistence type="predicted"/>
<feature type="transmembrane region" description="Helical" evidence="1">
    <location>
        <begin position="6"/>
        <end position="26"/>
    </location>
</feature>
<dbReference type="AlphaFoldDB" id="A0A927MSI1"/>
<dbReference type="Proteomes" id="UP000658225">
    <property type="component" value="Unassembled WGS sequence"/>
</dbReference>
<keyword evidence="1" id="KW-1133">Transmembrane helix</keyword>
<gene>
    <name evidence="2" type="ORF">H4683_003754</name>
</gene>
<comment type="caution">
    <text evidence="2">The sequence shown here is derived from an EMBL/GenBank/DDBJ whole genome shotgun (WGS) entry which is preliminary data.</text>
</comment>